<evidence type="ECO:0000313" key="3">
    <source>
        <dbReference type="EMBL" id="GCB60689.1"/>
    </source>
</evidence>
<name>A0A401NIJ3_SCYTO</name>
<dbReference type="GO" id="GO:0005737">
    <property type="term" value="C:cytoplasm"/>
    <property type="evidence" value="ECO:0007669"/>
    <property type="project" value="TreeGrafter"/>
</dbReference>
<dbReference type="Pfam" id="PF14712">
    <property type="entry name" value="Snapin_Pallidin"/>
    <property type="match status" value="1"/>
</dbReference>
<keyword evidence="1" id="KW-0727">SH2 domain</keyword>
<reference evidence="3 4" key="1">
    <citation type="journal article" date="2018" name="Nat. Ecol. Evol.">
        <title>Shark genomes provide insights into elasmobranch evolution and the origin of vertebrates.</title>
        <authorList>
            <person name="Hara Y"/>
            <person name="Yamaguchi K"/>
            <person name="Onimaru K"/>
            <person name="Kadota M"/>
            <person name="Koyanagi M"/>
            <person name="Keeley SD"/>
            <person name="Tatsumi K"/>
            <person name="Tanaka K"/>
            <person name="Motone F"/>
            <person name="Kageyama Y"/>
            <person name="Nozu R"/>
            <person name="Adachi N"/>
            <person name="Nishimura O"/>
            <person name="Nakagawa R"/>
            <person name="Tanegashima C"/>
            <person name="Kiyatake I"/>
            <person name="Matsumoto R"/>
            <person name="Murakumo K"/>
            <person name="Nishida K"/>
            <person name="Terakita A"/>
            <person name="Kuratani S"/>
            <person name="Sato K"/>
            <person name="Hyodo S Kuraku.S."/>
        </authorList>
    </citation>
    <scope>NUCLEOTIDE SEQUENCE [LARGE SCALE GENOMIC DNA]</scope>
</reference>
<organism evidence="3 4">
    <name type="scientific">Scyliorhinus torazame</name>
    <name type="common">Cloudy catshark</name>
    <name type="synonym">Catulus torazame</name>
    <dbReference type="NCBI Taxonomy" id="75743"/>
    <lineage>
        <taxon>Eukaryota</taxon>
        <taxon>Metazoa</taxon>
        <taxon>Chordata</taxon>
        <taxon>Craniata</taxon>
        <taxon>Vertebrata</taxon>
        <taxon>Chondrichthyes</taxon>
        <taxon>Elasmobranchii</taxon>
        <taxon>Galeomorphii</taxon>
        <taxon>Galeoidea</taxon>
        <taxon>Carcharhiniformes</taxon>
        <taxon>Scyliorhinidae</taxon>
        <taxon>Scyliorhinus</taxon>
    </lineage>
</organism>
<keyword evidence="2" id="KW-0175">Coiled coil</keyword>
<dbReference type="AlphaFoldDB" id="A0A401NIJ3"/>
<dbReference type="InterPro" id="IPR028119">
    <property type="entry name" value="Snapin/Pallidin/Snn1"/>
</dbReference>
<comment type="caution">
    <text evidence="3">The sequence shown here is derived from an EMBL/GenBank/DDBJ whole genome shotgun (WGS) entry which is preliminary data.</text>
</comment>
<evidence type="ECO:0000313" key="4">
    <source>
        <dbReference type="Proteomes" id="UP000288216"/>
    </source>
</evidence>
<gene>
    <name evidence="3" type="ORF">scyTo_0009219</name>
</gene>
<evidence type="ECO:0000256" key="1">
    <source>
        <dbReference type="ARBA" id="ARBA00022999"/>
    </source>
</evidence>
<accession>A0A401NIJ3</accession>
<dbReference type="OrthoDB" id="10003345at2759"/>
<dbReference type="PANTHER" id="PTHR14388:SF17">
    <property type="entry name" value="SH2 DOMAIN-CONTAINING PROTEIN"/>
    <property type="match status" value="1"/>
</dbReference>
<feature type="coiled-coil region" evidence="2">
    <location>
        <begin position="129"/>
        <end position="156"/>
    </location>
</feature>
<sequence>MAAAAPAEAQILSSGLLELLRPAVREVDQQVRGVRESQLDLREQIDNLAAELCRINEDQKMALDLDPYLQPKAPVPAERPRGLKDQTVCVGPIQRASLAKMLQQVLQDMYIDPAVLEQLNEEQKQILFLKMRQEQVRRWKEREEKAEREEKTMNKTESTKRVDWLLGKDGYVWVWVMGEARGDKPYEQICSETSAEARKCTESQRDLFSDSDTWNTDEHEQFNPNGKGKVYATCKVFEDD</sequence>
<proteinExistence type="predicted"/>
<dbReference type="STRING" id="75743.A0A401NIJ3"/>
<protein>
    <submittedName>
        <fullName evidence="3">Uncharacterized protein</fullName>
    </submittedName>
</protein>
<dbReference type="Proteomes" id="UP000288216">
    <property type="component" value="Unassembled WGS sequence"/>
</dbReference>
<dbReference type="PANTHER" id="PTHR14388">
    <property type="entry name" value="T CELL-SPECIFIC ADAPTER PROTEIN TSAD"/>
    <property type="match status" value="1"/>
</dbReference>
<evidence type="ECO:0000256" key="2">
    <source>
        <dbReference type="SAM" id="Coils"/>
    </source>
</evidence>
<dbReference type="EMBL" id="BFAA01003703">
    <property type="protein sequence ID" value="GCB60689.1"/>
    <property type="molecule type" value="Genomic_DNA"/>
</dbReference>
<keyword evidence="4" id="KW-1185">Reference proteome</keyword>